<protein>
    <submittedName>
        <fullName evidence="1">Uncharacterized protein</fullName>
    </submittedName>
</protein>
<dbReference type="EMBL" id="KQ428261">
    <property type="protein sequence ID" value="KOF66305.1"/>
    <property type="molecule type" value="Genomic_DNA"/>
</dbReference>
<gene>
    <name evidence="1" type="ORF">OCBIM_22012879mg</name>
</gene>
<name>A0A0L8FPI7_OCTBM</name>
<dbReference type="AlphaFoldDB" id="A0A0L8FPI7"/>
<proteinExistence type="predicted"/>
<sequence>MSSYVQHQSKIWKVCSFLEYGCIIIASVLQRWMVWCSVVGYSFHSLEVIPNIKNTC</sequence>
<organism evidence="1">
    <name type="scientific">Octopus bimaculoides</name>
    <name type="common">California two-spotted octopus</name>
    <dbReference type="NCBI Taxonomy" id="37653"/>
    <lineage>
        <taxon>Eukaryota</taxon>
        <taxon>Metazoa</taxon>
        <taxon>Spiralia</taxon>
        <taxon>Lophotrochozoa</taxon>
        <taxon>Mollusca</taxon>
        <taxon>Cephalopoda</taxon>
        <taxon>Coleoidea</taxon>
        <taxon>Octopodiformes</taxon>
        <taxon>Octopoda</taxon>
        <taxon>Incirrata</taxon>
        <taxon>Octopodidae</taxon>
        <taxon>Octopus</taxon>
    </lineage>
</organism>
<accession>A0A0L8FPI7</accession>
<evidence type="ECO:0000313" key="1">
    <source>
        <dbReference type="EMBL" id="KOF66305.1"/>
    </source>
</evidence>
<reference evidence="1" key="1">
    <citation type="submission" date="2015-07" db="EMBL/GenBank/DDBJ databases">
        <title>MeaNS - Measles Nucleotide Surveillance Program.</title>
        <authorList>
            <person name="Tran T."/>
            <person name="Druce J."/>
        </authorList>
    </citation>
    <scope>NUCLEOTIDE SEQUENCE</scope>
    <source>
        <strain evidence="1">UCB-OBI-ISO-001</strain>
        <tissue evidence="1">Gonad</tissue>
    </source>
</reference>